<dbReference type="Proteomes" id="UP001355207">
    <property type="component" value="Chromosome 5"/>
</dbReference>
<evidence type="ECO:0008006" key="3">
    <source>
        <dbReference type="Google" id="ProtNLM"/>
    </source>
</evidence>
<dbReference type="Gene3D" id="2.60.120.620">
    <property type="entry name" value="q2cbj1_9rhob like domain"/>
    <property type="match status" value="1"/>
</dbReference>
<dbReference type="RefSeq" id="XP_066075835.1">
    <property type="nucleotide sequence ID" value="XM_066219738.1"/>
</dbReference>
<gene>
    <name evidence="1" type="ORF">L201_003990</name>
</gene>
<protein>
    <recommendedName>
        <fullName evidence="3">Phytanoyl-CoA dioxygenase</fullName>
    </recommendedName>
</protein>
<sequence>MATAVVQRSAPVAFEGHKLGFTKDVKIEDNSGSRIDPEVIDWLQPISKDATDEELREQYERDGVLFVKGVMPRERVLAMRKKYFEYVSSSGVLKEGTDPVDGIFCGGDPHKYAGPGVASHLGVTPEECEFLAKSITAHQEDFVKGFAKDENIMLMVKRIKPDWEEPILFKRQLLRSNMPNSEGTATKVHFDQIFLRAAPPTSLTAWVPIGDIPPESGGLIYLESSVPLGLKIENEFTKINSKSSDEERLSAFNVNMMDRGNLSRDCGKFSKENPNSSNVNKPRKWLIANYEAGDVVFHHPFMVHASGVNRDPLNRIRLATDLRFADKMVPYDHRWANKYWTPGDGL</sequence>
<dbReference type="AlphaFoldDB" id="A0AAX4JUK6"/>
<organism evidence="1 2">
    <name type="scientific">Kwoniella dendrophila CBS 6074</name>
    <dbReference type="NCBI Taxonomy" id="1295534"/>
    <lineage>
        <taxon>Eukaryota</taxon>
        <taxon>Fungi</taxon>
        <taxon>Dikarya</taxon>
        <taxon>Basidiomycota</taxon>
        <taxon>Agaricomycotina</taxon>
        <taxon>Tremellomycetes</taxon>
        <taxon>Tremellales</taxon>
        <taxon>Cryptococcaceae</taxon>
        <taxon>Kwoniella</taxon>
    </lineage>
</organism>
<dbReference type="PANTHER" id="PTHR40128">
    <property type="entry name" value="EXPRESSED PROTEIN"/>
    <property type="match status" value="1"/>
</dbReference>
<dbReference type="Pfam" id="PF05721">
    <property type="entry name" value="PhyH"/>
    <property type="match status" value="1"/>
</dbReference>
<evidence type="ECO:0000313" key="1">
    <source>
        <dbReference type="EMBL" id="WWC89072.1"/>
    </source>
</evidence>
<keyword evidence="2" id="KW-1185">Reference proteome</keyword>
<evidence type="ECO:0000313" key="2">
    <source>
        <dbReference type="Proteomes" id="UP001355207"/>
    </source>
</evidence>
<proteinExistence type="predicted"/>
<accession>A0AAX4JUK6</accession>
<dbReference type="GeneID" id="91094660"/>
<dbReference type="SUPFAM" id="SSF51197">
    <property type="entry name" value="Clavaminate synthase-like"/>
    <property type="match status" value="1"/>
</dbReference>
<dbReference type="PANTHER" id="PTHR40128:SF1">
    <property type="entry name" value="PHYTANOYL-COA HYDROXYLASE"/>
    <property type="match status" value="1"/>
</dbReference>
<dbReference type="EMBL" id="CP144102">
    <property type="protein sequence ID" value="WWC89072.1"/>
    <property type="molecule type" value="Genomic_DNA"/>
</dbReference>
<reference evidence="1 2" key="1">
    <citation type="submission" date="2024-01" db="EMBL/GenBank/DDBJ databases">
        <title>Comparative genomics of Cryptococcus and Kwoniella reveals pathogenesis evolution and contrasting modes of karyotype evolution via chromosome fusion or intercentromeric recombination.</title>
        <authorList>
            <person name="Coelho M.A."/>
            <person name="David-Palma M."/>
            <person name="Shea T."/>
            <person name="Bowers K."/>
            <person name="McGinley-Smith S."/>
            <person name="Mohammad A.W."/>
            <person name="Gnirke A."/>
            <person name="Yurkov A.M."/>
            <person name="Nowrousian M."/>
            <person name="Sun S."/>
            <person name="Cuomo C.A."/>
            <person name="Heitman J."/>
        </authorList>
    </citation>
    <scope>NUCLEOTIDE SEQUENCE [LARGE SCALE GENOMIC DNA]</scope>
    <source>
        <strain evidence="1 2">CBS 6074</strain>
    </source>
</reference>
<dbReference type="InterPro" id="IPR008775">
    <property type="entry name" value="Phytyl_CoA_dOase-like"/>
</dbReference>
<name>A0AAX4JUK6_9TREE</name>